<evidence type="ECO:0000259" key="4">
    <source>
        <dbReference type="Pfam" id="PF13439"/>
    </source>
</evidence>
<proteinExistence type="predicted"/>
<dbReference type="AlphaFoldDB" id="A0A930Y7H3"/>
<dbReference type="SUPFAM" id="SSF53756">
    <property type="entry name" value="UDP-Glycosyltransferase/glycogen phosphorylase"/>
    <property type="match status" value="1"/>
</dbReference>
<evidence type="ECO:0000256" key="1">
    <source>
        <dbReference type="ARBA" id="ARBA00022676"/>
    </source>
</evidence>
<dbReference type="CDD" id="cd03801">
    <property type="entry name" value="GT4_PimA-like"/>
    <property type="match status" value="1"/>
</dbReference>
<evidence type="ECO:0000259" key="3">
    <source>
        <dbReference type="Pfam" id="PF00534"/>
    </source>
</evidence>
<feature type="domain" description="Glycosyl transferase family 1" evidence="3">
    <location>
        <begin position="189"/>
        <end position="339"/>
    </location>
</feature>
<evidence type="ECO:0000313" key="6">
    <source>
        <dbReference type="Proteomes" id="UP000656804"/>
    </source>
</evidence>
<sequence>MVAHRCFPEIGGVESHVEEVAGRLAARGYELEVLTTDRSGSLPRTERVPAGDRSYVVRRYRAFPRERDWYVSPGLFWALLTGRHRLVHVQGVHTLVPPLAMLAAWLRRVPYLLTFHSGGHSSAFRERSRGMQWRLLAPLLRRASALVGVSLYERRRFNAAIGDDPEDGRIQLVRNGGSLPALSIAPEPDLDLVVSIGRLERYKGHHRAIEALPVLARTRPGIRLEILGSGAYESELLALAERLGVSDRVSIRFIPPPDRAEMARSLAKAGVVVLLSDYEAHPVSVMEALVVGRPVVVALTSGLTELTELDWARGVDLGPSGEGDPEQIAAALAEQLESPLLPDVAELPTWEGCVSALEDVYARLADPGRRLPA</sequence>
<dbReference type="InterPro" id="IPR028098">
    <property type="entry name" value="Glyco_trans_4-like_N"/>
</dbReference>
<dbReference type="GO" id="GO:0016757">
    <property type="term" value="F:glycosyltransferase activity"/>
    <property type="evidence" value="ECO:0007669"/>
    <property type="project" value="UniProtKB-KW"/>
</dbReference>
<name>A0A930Y7H3_9ACTN</name>
<protein>
    <submittedName>
        <fullName evidence="5">Glycosyltransferase family 4 protein</fullName>
    </submittedName>
</protein>
<feature type="domain" description="Glycosyltransferase subfamily 4-like N-terminal" evidence="4">
    <location>
        <begin position="10"/>
        <end position="176"/>
    </location>
</feature>
<gene>
    <name evidence="5" type="ORF">ISG29_10065</name>
</gene>
<keyword evidence="6" id="KW-1185">Reference proteome</keyword>
<accession>A0A930Y7H3</accession>
<evidence type="ECO:0000256" key="2">
    <source>
        <dbReference type="ARBA" id="ARBA00022679"/>
    </source>
</evidence>
<evidence type="ECO:0000313" key="5">
    <source>
        <dbReference type="EMBL" id="MBF4162037.1"/>
    </source>
</evidence>
<dbReference type="PANTHER" id="PTHR12526">
    <property type="entry name" value="GLYCOSYLTRANSFERASE"/>
    <property type="match status" value="1"/>
</dbReference>
<keyword evidence="1" id="KW-0328">Glycosyltransferase</keyword>
<dbReference type="InterPro" id="IPR001296">
    <property type="entry name" value="Glyco_trans_1"/>
</dbReference>
<organism evidence="5 6">
    <name type="scientific">Nocardioides acrostichi</name>
    <dbReference type="NCBI Taxonomy" id="2784339"/>
    <lineage>
        <taxon>Bacteria</taxon>
        <taxon>Bacillati</taxon>
        <taxon>Actinomycetota</taxon>
        <taxon>Actinomycetes</taxon>
        <taxon>Propionibacteriales</taxon>
        <taxon>Nocardioidaceae</taxon>
        <taxon>Nocardioides</taxon>
    </lineage>
</organism>
<comment type="caution">
    <text evidence="5">The sequence shown here is derived from an EMBL/GenBank/DDBJ whole genome shotgun (WGS) entry which is preliminary data.</text>
</comment>
<dbReference type="EMBL" id="JADIVZ010000004">
    <property type="protein sequence ID" value="MBF4162037.1"/>
    <property type="molecule type" value="Genomic_DNA"/>
</dbReference>
<dbReference type="Gene3D" id="3.40.50.2000">
    <property type="entry name" value="Glycogen Phosphorylase B"/>
    <property type="match status" value="2"/>
</dbReference>
<dbReference type="Pfam" id="PF13439">
    <property type="entry name" value="Glyco_transf_4"/>
    <property type="match status" value="1"/>
</dbReference>
<reference evidence="5" key="1">
    <citation type="submission" date="2020-11" db="EMBL/GenBank/DDBJ databases">
        <title>Nocardioides sp. CBS4Y-1, whole genome shotgun sequence.</title>
        <authorList>
            <person name="Tuo L."/>
        </authorList>
    </citation>
    <scope>NUCLEOTIDE SEQUENCE</scope>
    <source>
        <strain evidence="5">CBS4Y-1</strain>
    </source>
</reference>
<dbReference type="PANTHER" id="PTHR12526:SF510">
    <property type="entry name" value="D-INOSITOL 3-PHOSPHATE GLYCOSYLTRANSFERASE"/>
    <property type="match status" value="1"/>
</dbReference>
<keyword evidence="2" id="KW-0808">Transferase</keyword>
<dbReference type="Pfam" id="PF00534">
    <property type="entry name" value="Glycos_transf_1"/>
    <property type="match status" value="1"/>
</dbReference>
<dbReference type="Proteomes" id="UP000656804">
    <property type="component" value="Unassembled WGS sequence"/>
</dbReference>